<dbReference type="Proteomes" id="UP000664132">
    <property type="component" value="Unassembled WGS sequence"/>
</dbReference>
<comment type="subcellular location">
    <subcellularLocation>
        <location evidence="1">Membrane</location>
        <topology evidence="1">Multi-pass membrane protein</topology>
    </subcellularLocation>
</comment>
<evidence type="ECO:0000259" key="4">
    <source>
        <dbReference type="PROSITE" id="PS50850"/>
    </source>
</evidence>
<dbReference type="OrthoDB" id="6499973at2759"/>
<comment type="similarity">
    <text evidence="2">Belongs to the major facilitator superfamily. Monocarboxylate porter (TC 2.A.1.13) family.</text>
</comment>
<name>A0A8H7T264_9HELO</name>
<feature type="transmembrane region" description="Helical" evidence="3">
    <location>
        <begin position="239"/>
        <end position="262"/>
    </location>
</feature>
<organism evidence="5 6">
    <name type="scientific">Cadophora malorum</name>
    <dbReference type="NCBI Taxonomy" id="108018"/>
    <lineage>
        <taxon>Eukaryota</taxon>
        <taxon>Fungi</taxon>
        <taxon>Dikarya</taxon>
        <taxon>Ascomycota</taxon>
        <taxon>Pezizomycotina</taxon>
        <taxon>Leotiomycetes</taxon>
        <taxon>Helotiales</taxon>
        <taxon>Ploettnerulaceae</taxon>
        <taxon>Cadophora</taxon>
    </lineage>
</organism>
<keyword evidence="3" id="KW-1133">Transmembrane helix</keyword>
<feature type="transmembrane region" description="Helical" evidence="3">
    <location>
        <begin position="274"/>
        <end position="293"/>
    </location>
</feature>
<dbReference type="PANTHER" id="PTHR11360">
    <property type="entry name" value="MONOCARBOXYLATE TRANSPORTER"/>
    <property type="match status" value="1"/>
</dbReference>
<evidence type="ECO:0000256" key="2">
    <source>
        <dbReference type="ARBA" id="ARBA00006727"/>
    </source>
</evidence>
<sequence>MTSTGSSAERVEAGVEKRTLPIAPTTSFPEGGRDSWLVVLGSFAVMFFTFAYINAFGVYEDYYLNTKLPSESPSNIAWIGSLQLFFQFFGGLVSGPITDINGPRIILIPSSILFVASLMLTSICHSYYQILLAQGVLGGLASGLAYAPSVAILQQYFLKRRALAMGIASSGSSLGGVIFPVILNRLLNHSSLGFSWTLRILGFLVLVLCIVACITVVPRKDLPRRKGNYFVLSAWKKPGYTIQVAGLFFVFWGMFTPFFYLPTYAREHGMDVNLALYTIAILNAGSLIGRLISGPLVSHVGRFNLLAFSCFASGILIFSWLRITSSAPIIVYSVLYGFWSGIIIALFPTIIAAVAESPTEIGSLMGMAMGVYSLAGLTGAPITGAIIDRYGGFEEAIIFSGSVVIGGSILILAVRCCLPSAAGWVR</sequence>
<dbReference type="PANTHER" id="PTHR11360:SF281">
    <property type="entry name" value="ASPYRIDONES EFFLUX PROTEIN APDF-RELATED"/>
    <property type="match status" value="1"/>
</dbReference>
<evidence type="ECO:0000313" key="5">
    <source>
        <dbReference type="EMBL" id="KAG4410928.1"/>
    </source>
</evidence>
<comment type="caution">
    <text evidence="5">The sequence shown here is derived from an EMBL/GenBank/DDBJ whole genome shotgun (WGS) entry which is preliminary data.</text>
</comment>
<feature type="transmembrane region" description="Helical" evidence="3">
    <location>
        <begin position="396"/>
        <end position="418"/>
    </location>
</feature>
<feature type="transmembrane region" description="Helical" evidence="3">
    <location>
        <begin position="76"/>
        <end position="93"/>
    </location>
</feature>
<feature type="transmembrane region" description="Helical" evidence="3">
    <location>
        <begin position="305"/>
        <end position="323"/>
    </location>
</feature>
<gene>
    <name evidence="5" type="ORF">IFR04_015937</name>
</gene>
<dbReference type="PROSITE" id="PS50850">
    <property type="entry name" value="MFS"/>
    <property type="match status" value="1"/>
</dbReference>
<evidence type="ECO:0000256" key="1">
    <source>
        <dbReference type="ARBA" id="ARBA00004141"/>
    </source>
</evidence>
<keyword evidence="3" id="KW-0812">Transmembrane</keyword>
<keyword evidence="3" id="KW-0472">Membrane</keyword>
<dbReference type="InterPro" id="IPR011701">
    <property type="entry name" value="MFS"/>
</dbReference>
<dbReference type="GO" id="GO:0016020">
    <property type="term" value="C:membrane"/>
    <property type="evidence" value="ECO:0007669"/>
    <property type="project" value="UniProtKB-SubCell"/>
</dbReference>
<feature type="transmembrane region" description="Helical" evidence="3">
    <location>
        <begin position="329"/>
        <end position="355"/>
    </location>
</feature>
<accession>A0A8H7T264</accession>
<feature type="domain" description="Major facilitator superfamily (MFS) profile" evidence="4">
    <location>
        <begin position="34"/>
        <end position="419"/>
    </location>
</feature>
<dbReference type="InterPro" id="IPR020846">
    <property type="entry name" value="MFS_dom"/>
</dbReference>
<feature type="transmembrane region" description="Helical" evidence="3">
    <location>
        <begin position="367"/>
        <end position="390"/>
    </location>
</feature>
<dbReference type="Gene3D" id="1.20.1250.20">
    <property type="entry name" value="MFS general substrate transporter like domains"/>
    <property type="match status" value="1"/>
</dbReference>
<dbReference type="InterPro" id="IPR036259">
    <property type="entry name" value="MFS_trans_sf"/>
</dbReference>
<dbReference type="Pfam" id="PF07690">
    <property type="entry name" value="MFS_1"/>
    <property type="match status" value="1"/>
</dbReference>
<feature type="transmembrane region" description="Helical" evidence="3">
    <location>
        <begin position="194"/>
        <end position="218"/>
    </location>
</feature>
<dbReference type="AlphaFoldDB" id="A0A8H7T264"/>
<feature type="transmembrane region" description="Helical" evidence="3">
    <location>
        <begin position="162"/>
        <end position="182"/>
    </location>
</feature>
<evidence type="ECO:0000313" key="6">
    <source>
        <dbReference type="Proteomes" id="UP000664132"/>
    </source>
</evidence>
<feature type="transmembrane region" description="Helical" evidence="3">
    <location>
        <begin position="134"/>
        <end position="153"/>
    </location>
</feature>
<evidence type="ECO:0000256" key="3">
    <source>
        <dbReference type="SAM" id="Phobius"/>
    </source>
</evidence>
<reference evidence="5" key="1">
    <citation type="submission" date="2021-02" db="EMBL/GenBank/DDBJ databases">
        <title>Genome sequence Cadophora malorum strain M34.</title>
        <authorList>
            <person name="Stefanovic E."/>
            <person name="Vu D."/>
            <person name="Scully C."/>
            <person name="Dijksterhuis J."/>
            <person name="Roader J."/>
            <person name="Houbraken J."/>
        </authorList>
    </citation>
    <scope>NUCLEOTIDE SEQUENCE</scope>
    <source>
        <strain evidence="5">M34</strain>
    </source>
</reference>
<keyword evidence="6" id="KW-1185">Reference proteome</keyword>
<dbReference type="EMBL" id="JAFJYH010000554">
    <property type="protein sequence ID" value="KAG4410928.1"/>
    <property type="molecule type" value="Genomic_DNA"/>
</dbReference>
<dbReference type="InterPro" id="IPR050327">
    <property type="entry name" value="Proton-linked_MCT"/>
</dbReference>
<feature type="transmembrane region" description="Helical" evidence="3">
    <location>
        <begin position="36"/>
        <end position="56"/>
    </location>
</feature>
<dbReference type="CDD" id="cd17352">
    <property type="entry name" value="MFS_MCT_SLC16"/>
    <property type="match status" value="1"/>
</dbReference>
<protein>
    <recommendedName>
        <fullName evidence="4">Major facilitator superfamily (MFS) profile domain-containing protein</fullName>
    </recommendedName>
</protein>
<dbReference type="GO" id="GO:0022857">
    <property type="term" value="F:transmembrane transporter activity"/>
    <property type="evidence" value="ECO:0007669"/>
    <property type="project" value="InterPro"/>
</dbReference>
<feature type="transmembrane region" description="Helical" evidence="3">
    <location>
        <begin position="105"/>
        <end position="128"/>
    </location>
</feature>
<dbReference type="SUPFAM" id="SSF103473">
    <property type="entry name" value="MFS general substrate transporter"/>
    <property type="match status" value="1"/>
</dbReference>
<proteinExistence type="inferred from homology"/>